<organism evidence="13 14">
    <name type="scientific">Talaromyces amestolkiae</name>
    <dbReference type="NCBI Taxonomy" id="1196081"/>
    <lineage>
        <taxon>Eukaryota</taxon>
        <taxon>Fungi</taxon>
        <taxon>Dikarya</taxon>
        <taxon>Ascomycota</taxon>
        <taxon>Pezizomycotina</taxon>
        <taxon>Eurotiomycetes</taxon>
        <taxon>Eurotiomycetidae</taxon>
        <taxon>Eurotiales</taxon>
        <taxon>Trichocomaceae</taxon>
        <taxon>Talaromyces</taxon>
        <taxon>Talaromyces sect. Talaromyces</taxon>
    </lineage>
</organism>
<accession>A0A364KP27</accession>
<evidence type="ECO:0000256" key="11">
    <source>
        <dbReference type="SAM" id="MobiDB-lite"/>
    </source>
</evidence>
<feature type="coiled-coil region" evidence="10">
    <location>
        <begin position="145"/>
        <end position="179"/>
    </location>
</feature>
<comment type="subcellular location">
    <subcellularLocation>
        <location evidence="1 9">Mitochondrion inner membrane</location>
    </subcellularLocation>
</comment>
<protein>
    <recommendedName>
        <fullName evidence="3 9">Cytochrome c oxidase assembly protein COX20, mitochondrial</fullName>
    </recommendedName>
</protein>
<reference evidence="13 14" key="1">
    <citation type="journal article" date="2017" name="Biotechnol. Biofuels">
        <title>Differential beta-glucosidase expression as a function of carbon source availability in Talaromyces amestolkiae: a genomic and proteomic approach.</title>
        <authorList>
            <person name="de Eugenio L.I."/>
            <person name="Mendez-Liter J.A."/>
            <person name="Nieto-Dominguez M."/>
            <person name="Alonso L."/>
            <person name="Gil-Munoz J."/>
            <person name="Barriuso J."/>
            <person name="Prieto A."/>
            <person name="Martinez M.J."/>
        </authorList>
    </citation>
    <scope>NUCLEOTIDE SEQUENCE [LARGE SCALE GENOMIC DNA]</scope>
    <source>
        <strain evidence="13 14">CIB</strain>
    </source>
</reference>
<evidence type="ECO:0000256" key="4">
    <source>
        <dbReference type="ARBA" id="ARBA00022692"/>
    </source>
</evidence>
<dbReference type="Pfam" id="PF12597">
    <property type="entry name" value="Cox20"/>
    <property type="match status" value="1"/>
</dbReference>
<feature type="transmembrane region" description="Helical" evidence="12">
    <location>
        <begin position="115"/>
        <end position="134"/>
    </location>
</feature>
<evidence type="ECO:0000256" key="8">
    <source>
        <dbReference type="ARBA" id="ARBA00023136"/>
    </source>
</evidence>
<dbReference type="AlphaFoldDB" id="A0A364KP27"/>
<dbReference type="InterPro" id="IPR022533">
    <property type="entry name" value="Cox20"/>
</dbReference>
<dbReference type="GO" id="GO:0005743">
    <property type="term" value="C:mitochondrial inner membrane"/>
    <property type="evidence" value="ECO:0007669"/>
    <property type="project" value="UniProtKB-SubCell"/>
</dbReference>
<gene>
    <name evidence="13" type="ORF">BHQ10_001316</name>
</gene>
<feature type="transmembrane region" description="Helical" evidence="12">
    <location>
        <begin position="89"/>
        <end position="109"/>
    </location>
</feature>
<keyword evidence="8 9" id="KW-0472">Membrane</keyword>
<comment type="similarity">
    <text evidence="2 9">Belongs to the COX20 family.</text>
</comment>
<keyword evidence="6 12" id="KW-1133">Transmembrane helix</keyword>
<comment type="function">
    <text evidence="9">Involved in the assembly of the cytochrome c oxidase complex.</text>
</comment>
<comment type="caution">
    <text evidence="13">The sequence shown here is derived from an EMBL/GenBank/DDBJ whole genome shotgun (WGS) entry which is preliminary data.</text>
</comment>
<evidence type="ECO:0000256" key="9">
    <source>
        <dbReference type="PIRNR" id="PIRNR007871"/>
    </source>
</evidence>
<evidence type="ECO:0000313" key="13">
    <source>
        <dbReference type="EMBL" id="RAO65304.1"/>
    </source>
</evidence>
<proteinExistence type="inferred from homology"/>
<keyword evidence="5 9" id="KW-0999">Mitochondrion inner membrane</keyword>
<dbReference type="Proteomes" id="UP000249363">
    <property type="component" value="Unassembled WGS sequence"/>
</dbReference>
<dbReference type="EMBL" id="MIKG01000002">
    <property type="protein sequence ID" value="RAO65304.1"/>
    <property type="molecule type" value="Genomic_DNA"/>
</dbReference>
<name>A0A364KP27_TALAM</name>
<evidence type="ECO:0000256" key="6">
    <source>
        <dbReference type="ARBA" id="ARBA00022989"/>
    </source>
</evidence>
<evidence type="ECO:0000256" key="1">
    <source>
        <dbReference type="ARBA" id="ARBA00004273"/>
    </source>
</evidence>
<keyword evidence="10" id="KW-0175">Coiled coil</keyword>
<evidence type="ECO:0000256" key="2">
    <source>
        <dbReference type="ARBA" id="ARBA00009575"/>
    </source>
</evidence>
<sequence length="192" mass="21374">MAEETQGGDVASIKSPTNKPKHELPQTQVGKLWEAFGNPDERINVHPGASYNPTHTPKPKDITISESLKTIKLEDFSTFHKKPCARDSLLLGLGAGFGIGGIRGIVGGMSAMWPASNWAVGAFAIASLASYEFCQRRRVNEMKGMQKAVELMAELKAKKQKEKEQLQAIREAEAEQLRKRKSWTNLSNYKFW</sequence>
<dbReference type="PANTHER" id="PTHR31586:SF1">
    <property type="entry name" value="CYTOCHROME C OXIDASE ASSEMBLY PROTEIN COX20, MITOCHONDRIAL"/>
    <property type="match status" value="1"/>
</dbReference>
<dbReference type="GeneID" id="63790533"/>
<keyword evidence="14" id="KW-1185">Reference proteome</keyword>
<keyword evidence="7 9" id="KW-0496">Mitochondrion</keyword>
<keyword evidence="4 12" id="KW-0812">Transmembrane</keyword>
<feature type="region of interest" description="Disordered" evidence="11">
    <location>
        <begin position="1"/>
        <end position="28"/>
    </location>
</feature>
<dbReference type="PIRSF" id="PIRSF007871">
    <property type="entry name" value="Cox20"/>
    <property type="match status" value="1"/>
</dbReference>
<evidence type="ECO:0000313" key="14">
    <source>
        <dbReference type="Proteomes" id="UP000249363"/>
    </source>
</evidence>
<dbReference type="PANTHER" id="PTHR31586">
    <property type="entry name" value="CYTOCHROME C OXIDASE PROTEIN 20"/>
    <property type="match status" value="1"/>
</dbReference>
<evidence type="ECO:0000256" key="5">
    <source>
        <dbReference type="ARBA" id="ARBA00022792"/>
    </source>
</evidence>
<evidence type="ECO:0000256" key="12">
    <source>
        <dbReference type="SAM" id="Phobius"/>
    </source>
</evidence>
<dbReference type="RefSeq" id="XP_040729821.1">
    <property type="nucleotide sequence ID" value="XM_040873339.1"/>
</dbReference>
<dbReference type="GO" id="GO:0033617">
    <property type="term" value="P:mitochondrial respiratory chain complex IV assembly"/>
    <property type="evidence" value="ECO:0007669"/>
    <property type="project" value="InterPro"/>
</dbReference>
<evidence type="ECO:0000256" key="3">
    <source>
        <dbReference type="ARBA" id="ARBA00017689"/>
    </source>
</evidence>
<evidence type="ECO:0000256" key="10">
    <source>
        <dbReference type="SAM" id="Coils"/>
    </source>
</evidence>
<dbReference type="OrthoDB" id="14603at2759"/>
<evidence type="ECO:0000256" key="7">
    <source>
        <dbReference type="ARBA" id="ARBA00023128"/>
    </source>
</evidence>